<evidence type="ECO:0000313" key="1">
    <source>
        <dbReference type="EMBL" id="CAG9933217.1"/>
    </source>
</evidence>
<organism evidence="1 2">
    <name type="scientific">Candidatus Nitrotoga arctica</name>
    <dbReference type="NCBI Taxonomy" id="453162"/>
    <lineage>
        <taxon>Bacteria</taxon>
        <taxon>Pseudomonadati</taxon>
        <taxon>Pseudomonadota</taxon>
        <taxon>Betaproteobacteria</taxon>
        <taxon>Nitrosomonadales</taxon>
        <taxon>Gallionellaceae</taxon>
        <taxon>Candidatus Nitrotoga</taxon>
    </lineage>
</organism>
<proteinExistence type="predicted"/>
<name>A0ABN8AS04_9PROT</name>
<keyword evidence="2" id="KW-1185">Reference proteome</keyword>
<dbReference type="Proteomes" id="UP000839052">
    <property type="component" value="Chromosome"/>
</dbReference>
<accession>A0ABN8AS04</accession>
<sequence>MAIDFSRLIDKSYLHTLKFKLYMNTHGFPCNYDFIGISISITLNLTAQNSINCAATTLT</sequence>
<dbReference type="EMBL" id="OU912926">
    <property type="protein sequence ID" value="CAG9933217.1"/>
    <property type="molecule type" value="Genomic_DNA"/>
</dbReference>
<gene>
    <name evidence="1" type="ORF">NTG6680_1968</name>
</gene>
<evidence type="ECO:0000313" key="2">
    <source>
        <dbReference type="Proteomes" id="UP000839052"/>
    </source>
</evidence>
<protein>
    <submittedName>
        <fullName evidence="1">Uncharacterized protein</fullName>
    </submittedName>
</protein>
<reference evidence="1 2" key="1">
    <citation type="submission" date="2021-10" db="EMBL/GenBank/DDBJ databases">
        <authorList>
            <person name="Koch H."/>
        </authorList>
    </citation>
    <scope>NUCLEOTIDE SEQUENCE [LARGE SCALE GENOMIC DNA]</scope>
    <source>
        <strain evidence="1">6680</strain>
    </source>
</reference>